<dbReference type="InterPro" id="IPR000477">
    <property type="entry name" value="RT_dom"/>
</dbReference>
<comment type="caution">
    <text evidence="2">The sequence shown here is derived from an EMBL/GenBank/DDBJ whole genome shotgun (WGS) entry which is preliminary data.</text>
</comment>
<dbReference type="PANTHER" id="PTHR33116">
    <property type="entry name" value="REVERSE TRANSCRIPTASE ZINC-BINDING DOMAIN-CONTAINING PROTEIN-RELATED-RELATED"/>
    <property type="match status" value="1"/>
</dbReference>
<organism evidence="2 3">
    <name type="scientific">Rubus argutus</name>
    <name type="common">Southern blackberry</name>
    <dbReference type="NCBI Taxonomy" id="59490"/>
    <lineage>
        <taxon>Eukaryota</taxon>
        <taxon>Viridiplantae</taxon>
        <taxon>Streptophyta</taxon>
        <taxon>Embryophyta</taxon>
        <taxon>Tracheophyta</taxon>
        <taxon>Spermatophyta</taxon>
        <taxon>Magnoliopsida</taxon>
        <taxon>eudicotyledons</taxon>
        <taxon>Gunneridae</taxon>
        <taxon>Pentapetalae</taxon>
        <taxon>rosids</taxon>
        <taxon>fabids</taxon>
        <taxon>Rosales</taxon>
        <taxon>Rosaceae</taxon>
        <taxon>Rosoideae</taxon>
        <taxon>Rosoideae incertae sedis</taxon>
        <taxon>Rubus</taxon>
    </lineage>
</organism>
<gene>
    <name evidence="2" type="ORF">M0R45_035844</name>
</gene>
<name>A0AAW1VY25_RUBAR</name>
<accession>A0AAW1VY25</accession>
<dbReference type="EMBL" id="JBEDUW010000007">
    <property type="protein sequence ID" value="KAK9911967.1"/>
    <property type="molecule type" value="Genomic_DNA"/>
</dbReference>
<dbReference type="PROSITE" id="PS50878">
    <property type="entry name" value="RT_POL"/>
    <property type="match status" value="1"/>
</dbReference>
<dbReference type="AlphaFoldDB" id="A0AAW1VY25"/>
<keyword evidence="3" id="KW-1185">Reference proteome</keyword>
<dbReference type="PANTHER" id="PTHR33116:SF70">
    <property type="entry name" value="NON-LTR RETROELEMENT REVERSE TRANSCRIPTASE-LIKE PROTEIN"/>
    <property type="match status" value="1"/>
</dbReference>
<dbReference type="Proteomes" id="UP001457282">
    <property type="component" value="Unassembled WGS sequence"/>
</dbReference>
<evidence type="ECO:0000313" key="3">
    <source>
        <dbReference type="Proteomes" id="UP001457282"/>
    </source>
</evidence>
<evidence type="ECO:0000259" key="1">
    <source>
        <dbReference type="PROSITE" id="PS50878"/>
    </source>
</evidence>
<protein>
    <recommendedName>
        <fullName evidence="1">Reverse transcriptase domain-containing protein</fullName>
    </recommendedName>
</protein>
<dbReference type="Pfam" id="PF00078">
    <property type="entry name" value="RVT_1"/>
    <property type="match status" value="1"/>
</dbReference>
<sequence>MSCITTTSFQICINGELTSSFHAKRGIRQGDPLLPNIFILCMEKLSHLIQSVAENGDWKGVRASQSGPKISHLFFADDLMLFADATLDQACTLKNCLDNFCSLSGQTISYEKSLLYVSPNTGRDIATDISTICGSPLTNDLGKYLGMPLIHSRVNKYTYAGILDKVQSRLSSWKCKVLNLAGRLTLINSVTAAIPNYAMQTVRLPMSICNDLDKLNRNFLWGDTENKKKIHLVNWDTVCLPKTLGGFGIKKSSDMNQAMLAKAGWRLFQHDPGLWASMYREKYLQHGHLVDQNYQQPKDCSSTWRSITHGANLLKKGLIWRVGDGRKIKFWTDIWLPISPLINHVTPDFAIDVDATICSFWKNNGWDLNLLYSCLSPHIIGQILHIPTGFDGCGEDIQIWPTLPMAPFLSSRLTIFSLMIMIKPTLLGNSYGNCKFHQSSRLFCGFSVMANYSQMSKEPREI</sequence>
<evidence type="ECO:0000313" key="2">
    <source>
        <dbReference type="EMBL" id="KAK9911967.1"/>
    </source>
</evidence>
<reference evidence="2 3" key="1">
    <citation type="journal article" date="2023" name="G3 (Bethesda)">
        <title>A chromosome-length genome assembly and annotation of blackberry (Rubus argutus, cv. 'Hillquist').</title>
        <authorList>
            <person name="Bruna T."/>
            <person name="Aryal R."/>
            <person name="Dudchenko O."/>
            <person name="Sargent D.J."/>
            <person name="Mead D."/>
            <person name="Buti M."/>
            <person name="Cavallini A."/>
            <person name="Hytonen T."/>
            <person name="Andres J."/>
            <person name="Pham M."/>
            <person name="Weisz D."/>
            <person name="Mascagni F."/>
            <person name="Usai G."/>
            <person name="Natali L."/>
            <person name="Bassil N."/>
            <person name="Fernandez G.E."/>
            <person name="Lomsadze A."/>
            <person name="Armour M."/>
            <person name="Olukolu B."/>
            <person name="Poorten T."/>
            <person name="Britton C."/>
            <person name="Davik J."/>
            <person name="Ashrafi H."/>
            <person name="Aiden E.L."/>
            <person name="Borodovsky M."/>
            <person name="Worthington M."/>
        </authorList>
    </citation>
    <scope>NUCLEOTIDE SEQUENCE [LARGE SCALE GENOMIC DNA]</scope>
    <source>
        <strain evidence="2">PI 553951</strain>
    </source>
</reference>
<feature type="domain" description="Reverse transcriptase" evidence="1">
    <location>
        <begin position="1"/>
        <end position="149"/>
    </location>
</feature>
<proteinExistence type="predicted"/>